<dbReference type="AlphaFoldDB" id="A0A369VQZ1"/>
<dbReference type="EMBL" id="QQNB01000003">
    <property type="protein sequence ID" value="RDE04806.1"/>
    <property type="molecule type" value="Genomic_DNA"/>
</dbReference>
<dbReference type="Proteomes" id="UP000253918">
    <property type="component" value="Unassembled WGS sequence"/>
</dbReference>
<proteinExistence type="predicted"/>
<evidence type="ECO:0000313" key="1">
    <source>
        <dbReference type="EMBL" id="RDE04806.1"/>
    </source>
</evidence>
<evidence type="ECO:0000313" key="2">
    <source>
        <dbReference type="Proteomes" id="UP000253918"/>
    </source>
</evidence>
<protein>
    <submittedName>
        <fullName evidence="1">Uncharacterized protein</fullName>
    </submittedName>
</protein>
<name>A0A369VQZ1_9SPHN</name>
<comment type="caution">
    <text evidence="1">The sequence shown here is derived from an EMBL/GenBank/DDBJ whole genome shotgun (WGS) entry which is preliminary data.</text>
</comment>
<accession>A0A369VQZ1</accession>
<gene>
    <name evidence="1" type="ORF">DVW87_14620</name>
</gene>
<sequence>MSGAVERIGEQAERRGAGRVAAAVRGAVPGATVREEGSRVVIEGRGVLDEPALRWIGSLVR</sequence>
<reference evidence="1 2" key="1">
    <citation type="submission" date="2018-07" db="EMBL/GenBank/DDBJ databases">
        <title>a novel species of Sphingomonas isolated from the rhizosphere soil of Araceae plant.</title>
        <authorList>
            <person name="Zhiyong W."/>
            <person name="Qinglan Z."/>
            <person name="Zhiwei F."/>
            <person name="Ding X."/>
            <person name="Gejiao W."/>
            <person name="Shixue Z."/>
        </authorList>
    </citation>
    <scope>NUCLEOTIDE SEQUENCE [LARGE SCALE GENOMIC DNA]</scope>
    <source>
        <strain evidence="1 2">WZY 27</strain>
    </source>
</reference>
<keyword evidence="2" id="KW-1185">Reference proteome</keyword>
<organism evidence="1 2">
    <name type="scientific">Sphingomonas aracearum</name>
    <dbReference type="NCBI Taxonomy" id="2283317"/>
    <lineage>
        <taxon>Bacteria</taxon>
        <taxon>Pseudomonadati</taxon>
        <taxon>Pseudomonadota</taxon>
        <taxon>Alphaproteobacteria</taxon>
        <taxon>Sphingomonadales</taxon>
        <taxon>Sphingomonadaceae</taxon>
        <taxon>Sphingomonas</taxon>
    </lineage>
</organism>
<dbReference type="RefSeq" id="WP_114688544.1">
    <property type="nucleotide sequence ID" value="NZ_QQNB01000003.1"/>
</dbReference>